<organism evidence="1 2">
    <name type="scientific">Maribacter aurantiacus</name>
    <dbReference type="NCBI Taxonomy" id="1882343"/>
    <lineage>
        <taxon>Bacteria</taxon>
        <taxon>Pseudomonadati</taxon>
        <taxon>Bacteroidota</taxon>
        <taxon>Flavobacteriia</taxon>
        <taxon>Flavobacteriales</taxon>
        <taxon>Flavobacteriaceae</taxon>
        <taxon>Maribacter</taxon>
    </lineage>
</organism>
<name>A0A5R8M4V9_9FLAO</name>
<sequence>MRNTILGYGSFFQKSQLNEVPQIEGSFMEDHELFYAGRYALKYIFQHICEKYKVSNIWLPIYYCPLIKKWLENEFSTIRYYEINPFDVNEQLDWSLFSSNDLVLVQNYWGLKKVIYPKGKRPIIVEDHSHGWLTQGCLESRADFCIASLRKTIPIPLGGIAWKPKKSLSNLPFPKVAPTMDTISKSSMNISWELIEKAMDLKSKATSHKEKTEFLSTYMNGELYLGENFDIIPVATEHAQIIKSLLLKNVNSFKHKNLAYLNRKLGPVKGYQRLPYKEGTPFGLLFIFKEREALDQLKKHLIGKSIYPAELWNNNPIKYNHKYLLNIHVDFRYSPNDLDYIADSINEWQYICDHV</sequence>
<keyword evidence="2" id="KW-1185">Reference proteome</keyword>
<accession>A0A5R8M4V9</accession>
<protein>
    <recommendedName>
        <fullName evidence="3">DegT/DnrJ/EryC1/StrS aminotransferase family protein</fullName>
    </recommendedName>
</protein>
<evidence type="ECO:0000313" key="2">
    <source>
        <dbReference type="Proteomes" id="UP000308382"/>
    </source>
</evidence>
<comment type="caution">
    <text evidence="1">The sequence shown here is derived from an EMBL/GenBank/DDBJ whole genome shotgun (WGS) entry which is preliminary data.</text>
</comment>
<reference evidence="1 2" key="1">
    <citation type="journal article" date="2017" name="Int. J. Syst. Evol. Microbiol.">
        <title>Maripseudobacter aurantiacus gen. nov., sp. nov., a novel member of the family Flavobacteriaceae isolated from a sedimentation basin.</title>
        <authorList>
            <person name="Chen C."/>
            <person name="Su Y."/>
            <person name="Tao T."/>
            <person name="Fu G."/>
            <person name="Zhang C."/>
            <person name="Sun C."/>
            <person name="Zhang X."/>
            <person name="Wu M."/>
        </authorList>
    </citation>
    <scope>NUCLEOTIDE SEQUENCE [LARGE SCALE GENOMIC DNA]</scope>
    <source>
        <strain evidence="2">CDA4</strain>
    </source>
</reference>
<gene>
    <name evidence="1" type="ORF">FEK29_09875</name>
</gene>
<proteinExistence type="predicted"/>
<dbReference type="RefSeq" id="WP_138258273.1">
    <property type="nucleotide sequence ID" value="NZ_VBUK01000005.1"/>
</dbReference>
<dbReference type="OrthoDB" id="8955051at2"/>
<dbReference type="AlphaFoldDB" id="A0A5R8M4V9"/>
<dbReference type="EMBL" id="VBUK01000005">
    <property type="protein sequence ID" value="TLF44545.1"/>
    <property type="molecule type" value="Genomic_DNA"/>
</dbReference>
<dbReference type="Proteomes" id="UP000308382">
    <property type="component" value="Unassembled WGS sequence"/>
</dbReference>
<evidence type="ECO:0008006" key="3">
    <source>
        <dbReference type="Google" id="ProtNLM"/>
    </source>
</evidence>
<evidence type="ECO:0000313" key="1">
    <source>
        <dbReference type="EMBL" id="TLF44545.1"/>
    </source>
</evidence>